<feature type="repeat" description="WD" evidence="3">
    <location>
        <begin position="10"/>
        <end position="42"/>
    </location>
</feature>
<dbReference type="Proteomes" id="UP000719766">
    <property type="component" value="Unassembled WGS sequence"/>
</dbReference>
<comment type="caution">
    <text evidence="4">The sequence shown here is derived from an EMBL/GenBank/DDBJ whole genome shotgun (WGS) entry which is preliminary data.</text>
</comment>
<reference evidence="4" key="1">
    <citation type="journal article" date="2020" name="New Phytol.">
        <title>Comparative genomics reveals dynamic genome evolution in host specialist ectomycorrhizal fungi.</title>
        <authorList>
            <person name="Lofgren L.A."/>
            <person name="Nguyen N.H."/>
            <person name="Vilgalys R."/>
            <person name="Ruytinx J."/>
            <person name="Liao H.L."/>
            <person name="Branco S."/>
            <person name="Kuo A."/>
            <person name="LaButti K."/>
            <person name="Lipzen A."/>
            <person name="Andreopoulos W."/>
            <person name="Pangilinan J."/>
            <person name="Riley R."/>
            <person name="Hundley H."/>
            <person name="Na H."/>
            <person name="Barry K."/>
            <person name="Grigoriev I.V."/>
            <person name="Stajich J.E."/>
            <person name="Kennedy P.G."/>
        </authorList>
    </citation>
    <scope>NUCLEOTIDE SEQUENCE</scope>
    <source>
        <strain evidence="4">S12</strain>
    </source>
</reference>
<dbReference type="RefSeq" id="XP_041160310.1">
    <property type="nucleotide sequence ID" value="XM_041297894.1"/>
</dbReference>
<organism evidence="4 5">
    <name type="scientific">Suillus plorans</name>
    <dbReference type="NCBI Taxonomy" id="116603"/>
    <lineage>
        <taxon>Eukaryota</taxon>
        <taxon>Fungi</taxon>
        <taxon>Dikarya</taxon>
        <taxon>Basidiomycota</taxon>
        <taxon>Agaricomycotina</taxon>
        <taxon>Agaricomycetes</taxon>
        <taxon>Agaricomycetidae</taxon>
        <taxon>Boletales</taxon>
        <taxon>Suillineae</taxon>
        <taxon>Suillaceae</taxon>
        <taxon>Suillus</taxon>
    </lineage>
</organism>
<proteinExistence type="predicted"/>
<evidence type="ECO:0000313" key="5">
    <source>
        <dbReference type="Proteomes" id="UP000719766"/>
    </source>
</evidence>
<dbReference type="PROSITE" id="PS50294">
    <property type="entry name" value="WD_REPEATS_REGION"/>
    <property type="match status" value="1"/>
</dbReference>
<sequence>MVEFSLCCTLEGHNSPINCVSFGEGGYLATGSDDGHIILWSLAEQCEVLHIRPKQGAIMSLKWVVSLLTSTEWFLLSGGADGTLQLQRLSNDKRTSVLLSMHTVFAGAISCIDVNDARSTVAVTGPGRVVLFKIVAGNLDPMQCISADPPFSHDPKPAFAISVHFFKQGKGILVCYLDSHEIVAFCVSPWKELWRQKLINRIGSSAYSDPLSYLLVWNLLDAIEVYQLTDNPTCHLLLIKTLHVRIRRNHICDVQFDCTGKSAISGSDNGEVHLWDIDRGQLKQVLLHGKGKQCWHNLCFHH</sequence>
<dbReference type="PROSITE" id="PS00678">
    <property type="entry name" value="WD_REPEATS_1"/>
    <property type="match status" value="1"/>
</dbReference>
<dbReference type="InterPro" id="IPR036322">
    <property type="entry name" value="WD40_repeat_dom_sf"/>
</dbReference>
<dbReference type="SUPFAM" id="SSF50978">
    <property type="entry name" value="WD40 repeat-like"/>
    <property type="match status" value="1"/>
</dbReference>
<evidence type="ECO:0000256" key="2">
    <source>
        <dbReference type="ARBA" id="ARBA00022737"/>
    </source>
</evidence>
<dbReference type="Pfam" id="PF00400">
    <property type="entry name" value="WD40"/>
    <property type="match status" value="2"/>
</dbReference>
<dbReference type="GeneID" id="64591658"/>
<gene>
    <name evidence="4" type="ORF">HD556DRAFT_1237410</name>
</gene>
<evidence type="ECO:0000313" key="4">
    <source>
        <dbReference type="EMBL" id="KAG1794005.1"/>
    </source>
</evidence>
<dbReference type="Gene3D" id="2.130.10.10">
    <property type="entry name" value="YVTN repeat-like/Quinoprotein amine dehydrogenase"/>
    <property type="match status" value="2"/>
</dbReference>
<dbReference type="AlphaFoldDB" id="A0A9P7AS76"/>
<accession>A0A9P7AS76</accession>
<evidence type="ECO:0000256" key="3">
    <source>
        <dbReference type="PROSITE-ProRule" id="PRU00221"/>
    </source>
</evidence>
<keyword evidence="2" id="KW-0677">Repeat</keyword>
<dbReference type="SMART" id="SM00320">
    <property type="entry name" value="WD40"/>
    <property type="match status" value="4"/>
</dbReference>
<dbReference type="PROSITE" id="PS50082">
    <property type="entry name" value="WD_REPEATS_2"/>
    <property type="match status" value="2"/>
</dbReference>
<keyword evidence="1 3" id="KW-0853">WD repeat</keyword>
<evidence type="ECO:0000256" key="1">
    <source>
        <dbReference type="ARBA" id="ARBA00022574"/>
    </source>
</evidence>
<dbReference type="PANTHER" id="PTHR19848">
    <property type="entry name" value="WD40 REPEAT PROTEIN"/>
    <property type="match status" value="1"/>
</dbReference>
<dbReference type="InterPro" id="IPR001680">
    <property type="entry name" value="WD40_rpt"/>
</dbReference>
<protein>
    <submittedName>
        <fullName evidence="4">WD40-repeat-containing domain protein</fullName>
    </submittedName>
</protein>
<dbReference type="InterPro" id="IPR015943">
    <property type="entry name" value="WD40/YVTN_repeat-like_dom_sf"/>
</dbReference>
<name>A0A9P7AS76_9AGAM</name>
<keyword evidence="5" id="KW-1185">Reference proteome</keyword>
<feature type="repeat" description="WD" evidence="3">
    <location>
        <begin position="244"/>
        <end position="285"/>
    </location>
</feature>
<dbReference type="EMBL" id="JABBWE010000028">
    <property type="protein sequence ID" value="KAG1794005.1"/>
    <property type="molecule type" value="Genomic_DNA"/>
</dbReference>
<dbReference type="OrthoDB" id="3238562at2759"/>
<dbReference type="PANTHER" id="PTHR19848:SF7">
    <property type="entry name" value="F-BOX AND WD-40 DOMAIN PROTEIN 7"/>
    <property type="match status" value="1"/>
</dbReference>
<dbReference type="InterPro" id="IPR019775">
    <property type="entry name" value="WD40_repeat_CS"/>
</dbReference>